<name>D8LZ81_BLAHO</name>
<dbReference type="RefSeq" id="XP_012895168.1">
    <property type="nucleotide sequence ID" value="XM_013039714.1"/>
</dbReference>
<dbReference type="OrthoDB" id="10535472at2759"/>
<evidence type="ECO:0000313" key="1">
    <source>
        <dbReference type="EMBL" id="CBK21120.2"/>
    </source>
</evidence>
<evidence type="ECO:0000313" key="2">
    <source>
        <dbReference type="Proteomes" id="UP000008312"/>
    </source>
</evidence>
<sequence>MDLHFSDAIYANLQRADPSLWALERSVVVLPVLFLTEKAVNTAACRETEACVLMSDRVSPSSFEELRRCVKTRSCSLDKNRLGSHRYIDRKWLKGGAKPLPLRCLKFEGMEPYVILRRAPDTPLFDPLFYDYGGNKQTFVESLRYYSDQWFVLNNVFAIDSRHPKSAYRQQFDETYRHRAALNSFLIQLRSHELRHSQKEKMPICSRFFSLVFIKHKDDKHMLQYRFR</sequence>
<dbReference type="EMBL" id="FN668640">
    <property type="protein sequence ID" value="CBK21120.2"/>
    <property type="molecule type" value="Genomic_DNA"/>
</dbReference>
<accession>D8LZ81</accession>
<keyword evidence="2" id="KW-1185">Reference proteome</keyword>
<dbReference type="AlphaFoldDB" id="D8LZ81"/>
<gene>
    <name evidence="1" type="ORF">GSBLH_T00001324001</name>
</gene>
<dbReference type="GeneID" id="24918591"/>
<reference evidence="1" key="1">
    <citation type="submission" date="2010-02" db="EMBL/GenBank/DDBJ databases">
        <title>Sequencing and annotation of the Blastocystis hominis genome.</title>
        <authorList>
            <person name="Wincker P."/>
        </authorList>
    </citation>
    <scope>NUCLEOTIDE SEQUENCE</scope>
    <source>
        <strain evidence="1">Singapore isolate B</strain>
    </source>
</reference>
<dbReference type="InParanoid" id="D8LZ81"/>
<proteinExistence type="predicted"/>
<protein>
    <submittedName>
        <fullName evidence="1">Uncharacterized protein</fullName>
    </submittedName>
</protein>
<organism evidence="1">
    <name type="scientific">Blastocystis hominis</name>
    <dbReference type="NCBI Taxonomy" id="12968"/>
    <lineage>
        <taxon>Eukaryota</taxon>
        <taxon>Sar</taxon>
        <taxon>Stramenopiles</taxon>
        <taxon>Bigyra</taxon>
        <taxon>Opalozoa</taxon>
        <taxon>Opalinata</taxon>
        <taxon>Blastocystidae</taxon>
        <taxon>Blastocystis</taxon>
    </lineage>
</organism>
<dbReference type="Proteomes" id="UP000008312">
    <property type="component" value="Unassembled WGS sequence"/>
</dbReference>